<comment type="caution">
    <text evidence="1">The sequence shown here is derived from an EMBL/GenBank/DDBJ whole genome shotgun (WGS) entry which is preliminary data.</text>
</comment>
<name>A0ABP0DVB7_9PEZI</name>
<dbReference type="Proteomes" id="UP001642502">
    <property type="component" value="Unassembled WGS sequence"/>
</dbReference>
<keyword evidence="2" id="KW-1185">Reference proteome</keyword>
<reference evidence="1 2" key="1">
    <citation type="submission" date="2024-01" db="EMBL/GenBank/DDBJ databases">
        <authorList>
            <person name="Allen C."/>
            <person name="Tagirdzhanova G."/>
        </authorList>
    </citation>
    <scope>NUCLEOTIDE SEQUENCE [LARGE SCALE GENOMIC DNA]</scope>
    <source>
        <strain evidence="1 2">CBS 119000</strain>
    </source>
</reference>
<protein>
    <submittedName>
        <fullName evidence="1">Uncharacterized protein</fullName>
    </submittedName>
</protein>
<proteinExistence type="predicted"/>
<evidence type="ECO:0000313" key="2">
    <source>
        <dbReference type="Proteomes" id="UP001642502"/>
    </source>
</evidence>
<evidence type="ECO:0000313" key="1">
    <source>
        <dbReference type="EMBL" id="CAK7272137.1"/>
    </source>
</evidence>
<accession>A0ABP0DVB7</accession>
<gene>
    <name evidence="1" type="ORF">SEPCBS119000_004967</name>
</gene>
<organism evidence="1 2">
    <name type="scientific">Sporothrix epigloea</name>
    <dbReference type="NCBI Taxonomy" id="1892477"/>
    <lineage>
        <taxon>Eukaryota</taxon>
        <taxon>Fungi</taxon>
        <taxon>Dikarya</taxon>
        <taxon>Ascomycota</taxon>
        <taxon>Pezizomycotina</taxon>
        <taxon>Sordariomycetes</taxon>
        <taxon>Sordariomycetidae</taxon>
        <taxon>Ophiostomatales</taxon>
        <taxon>Ophiostomataceae</taxon>
        <taxon>Sporothrix</taxon>
    </lineage>
</organism>
<sequence length="314" mass="34836">MMISTPMYLPQWPVEDEVALVLALVAIADVAALVVERSTVLLLASDDEALEVLEDLGGRLEKDDKCGTELEEADETGADILDASDEDWTGSEVDELDHNVLWLYEERGGVPEGVEMAEWDAFAEEALEKMPETELDALYGYVEYGEALLLAELCETKELLKEIGGNELVALKEYELLSFPMLPLKGTNDVGSVDSIVELDDDTGLVWELLAETEYVERGREVGEIWESDCETETAAEEVELIYDAEEYGSVREPEDCGAVDRGIDEVGADRLAFALLIMLEESVREDETPDKGILEEALERELEDTTELELLKG</sequence>
<dbReference type="EMBL" id="CAWUON010000083">
    <property type="protein sequence ID" value="CAK7272137.1"/>
    <property type="molecule type" value="Genomic_DNA"/>
</dbReference>